<evidence type="ECO:0000313" key="3">
    <source>
        <dbReference type="EMBL" id="KAJ4435022.1"/>
    </source>
</evidence>
<protein>
    <recommendedName>
        <fullName evidence="5">Transposase Tc1-like domain-containing protein</fullName>
    </recommendedName>
</protein>
<organism evidence="3 4">
    <name type="scientific">Periplaneta americana</name>
    <name type="common">American cockroach</name>
    <name type="synonym">Blatta americana</name>
    <dbReference type="NCBI Taxonomy" id="6978"/>
    <lineage>
        <taxon>Eukaryota</taxon>
        <taxon>Metazoa</taxon>
        <taxon>Ecdysozoa</taxon>
        <taxon>Arthropoda</taxon>
        <taxon>Hexapoda</taxon>
        <taxon>Insecta</taxon>
        <taxon>Pterygota</taxon>
        <taxon>Neoptera</taxon>
        <taxon>Polyneoptera</taxon>
        <taxon>Dictyoptera</taxon>
        <taxon>Blattodea</taxon>
        <taxon>Blattoidea</taxon>
        <taxon>Blattidae</taxon>
        <taxon>Blattinae</taxon>
        <taxon>Periplaneta</taxon>
    </lineage>
</organism>
<evidence type="ECO:0000313" key="4">
    <source>
        <dbReference type="Proteomes" id="UP001148838"/>
    </source>
</evidence>
<dbReference type="Proteomes" id="UP001148838">
    <property type="component" value="Unassembled WGS sequence"/>
</dbReference>
<feature type="region of interest" description="Disordered" evidence="2">
    <location>
        <begin position="172"/>
        <end position="195"/>
    </location>
</feature>
<dbReference type="SUPFAM" id="SSF46689">
    <property type="entry name" value="Homeodomain-like"/>
    <property type="match status" value="1"/>
</dbReference>
<reference evidence="3 4" key="1">
    <citation type="journal article" date="2022" name="Allergy">
        <title>Genome assembly and annotation of Periplaneta americana reveal a comprehensive cockroach allergen profile.</title>
        <authorList>
            <person name="Wang L."/>
            <person name="Xiong Q."/>
            <person name="Saelim N."/>
            <person name="Wang L."/>
            <person name="Nong W."/>
            <person name="Wan A.T."/>
            <person name="Shi M."/>
            <person name="Liu X."/>
            <person name="Cao Q."/>
            <person name="Hui J.H.L."/>
            <person name="Sookrung N."/>
            <person name="Leung T.F."/>
            <person name="Tungtrongchitr A."/>
            <person name="Tsui S.K.W."/>
        </authorList>
    </citation>
    <scope>NUCLEOTIDE SEQUENCE [LARGE SCALE GENOMIC DNA]</scope>
    <source>
        <strain evidence="3">PWHHKU_190912</strain>
    </source>
</reference>
<evidence type="ECO:0008006" key="5">
    <source>
        <dbReference type="Google" id="ProtNLM"/>
    </source>
</evidence>
<sequence>MLDDLLVRIVTEDGTWLHHFGPETEADNGVASSKFTKEIEIQKYTFGRKRYGYCVFRFRRTLACGHHATRNHHLILTDITEVNMNYSSFQPNVKGQLLRQVARELEVSPSVVSRLRNRHREIGQYCRRPGQGRKCKTSSQDDRYIVLSALRQRTETARDLQNDIYIASGSWVSDQTESQEPTSSSTNPARTWRCSKGGMVEYPPRGNIESHWEHAVKVPSCHECRGGHTRY</sequence>
<feature type="compositionally biased region" description="Low complexity" evidence="2">
    <location>
        <begin position="173"/>
        <end position="186"/>
    </location>
</feature>
<evidence type="ECO:0000256" key="1">
    <source>
        <dbReference type="ARBA" id="ARBA00004123"/>
    </source>
</evidence>
<dbReference type="EMBL" id="JAJSOF020000025">
    <property type="protein sequence ID" value="KAJ4435022.1"/>
    <property type="molecule type" value="Genomic_DNA"/>
</dbReference>
<dbReference type="InterPro" id="IPR009057">
    <property type="entry name" value="Homeodomain-like_sf"/>
</dbReference>
<keyword evidence="4" id="KW-1185">Reference proteome</keyword>
<name>A0ABQ8SMZ6_PERAM</name>
<accession>A0ABQ8SMZ6</accession>
<evidence type="ECO:0000256" key="2">
    <source>
        <dbReference type="SAM" id="MobiDB-lite"/>
    </source>
</evidence>
<comment type="subcellular location">
    <subcellularLocation>
        <location evidence="1">Nucleus</location>
    </subcellularLocation>
</comment>
<comment type="caution">
    <text evidence="3">The sequence shown here is derived from an EMBL/GenBank/DDBJ whole genome shotgun (WGS) entry which is preliminary data.</text>
</comment>
<gene>
    <name evidence="3" type="ORF">ANN_23595</name>
</gene>
<proteinExistence type="predicted"/>